<evidence type="ECO:0000313" key="2">
    <source>
        <dbReference type="EMBL" id="EHL30663.1"/>
    </source>
</evidence>
<evidence type="ECO:0000313" key="3">
    <source>
        <dbReference type="Proteomes" id="UP000002770"/>
    </source>
</evidence>
<organism evidence="2 3">
    <name type="scientific">Legionella drancourtii LLAP12</name>
    <dbReference type="NCBI Taxonomy" id="658187"/>
    <lineage>
        <taxon>Bacteria</taxon>
        <taxon>Pseudomonadati</taxon>
        <taxon>Pseudomonadota</taxon>
        <taxon>Gammaproteobacteria</taxon>
        <taxon>Legionellales</taxon>
        <taxon>Legionellaceae</taxon>
        <taxon>Legionella</taxon>
    </lineage>
</organism>
<feature type="coiled-coil region" evidence="1">
    <location>
        <begin position="21"/>
        <end position="61"/>
    </location>
</feature>
<name>G9EPW1_9GAMM</name>
<keyword evidence="3" id="KW-1185">Reference proteome</keyword>
<dbReference type="AlphaFoldDB" id="G9EPW1"/>
<reference evidence="2 3" key="1">
    <citation type="journal article" date="2011" name="BMC Genomics">
        <title>Insight into cross-talk between intra-amoebal pathogens.</title>
        <authorList>
            <person name="Gimenez G."/>
            <person name="Bertelli C."/>
            <person name="Moliner C."/>
            <person name="Robert C."/>
            <person name="Raoult D."/>
            <person name="Fournier P.E."/>
            <person name="Greub G."/>
        </authorList>
    </citation>
    <scope>NUCLEOTIDE SEQUENCE [LARGE SCALE GENOMIC DNA]</scope>
    <source>
        <strain evidence="2 3">LLAP12</strain>
    </source>
</reference>
<dbReference type="eggNOG" id="ENOG5030JSI">
    <property type="taxonomic scope" value="Bacteria"/>
</dbReference>
<dbReference type="HOGENOM" id="CLU_723190_0_0_6"/>
<gene>
    <name evidence="2" type="ORF">LDG_7302</name>
</gene>
<dbReference type="RefSeq" id="WP_006871216.1">
    <property type="nucleotide sequence ID" value="NZ_JH413827.1"/>
</dbReference>
<protein>
    <submittedName>
        <fullName evidence="2">Uncharacterized protein</fullName>
    </submittedName>
</protein>
<evidence type="ECO:0000256" key="1">
    <source>
        <dbReference type="SAM" id="Coils"/>
    </source>
</evidence>
<dbReference type="STRING" id="658187.LDG_7302"/>
<dbReference type="Proteomes" id="UP000002770">
    <property type="component" value="Unassembled WGS sequence"/>
</dbReference>
<dbReference type="InParanoid" id="G9EPW1"/>
<keyword evidence="1" id="KW-0175">Coiled coil</keyword>
<dbReference type="OrthoDB" id="5631303at2"/>
<dbReference type="EMBL" id="JH413827">
    <property type="protein sequence ID" value="EHL30663.1"/>
    <property type="molecule type" value="Genomic_DNA"/>
</dbReference>
<accession>G9EPW1</accession>
<proteinExistence type="predicted"/>
<sequence length="382" mass="43207">MGKTVFEVLDLDITNDFIQLKQAYIRKLRELSAAVQRAEGAEEETAALKELLQTYRQVNTEVKFQDYYEVFCTGDAVAISLDLSNDDVEKSDELNLIDIFIPIFVLHKKNSQGSTIFYPPVLEDNDAIKFRNNFDFAHLAEFLTSLSKKSSFQVGLTRQEAEDIANQHSHHRYQAIVHVTIPLSGLSTSRKTESQTWGPGLLSAKSDSNYFWLHKNKSFLCGDIITIGIMELDQYHNTPRFLSSGYGFIPLQSVWPSECTVVNHRHPLVIDYQTINQSASDDDFLAATYLAEALKRKEQQRALESDGPEFFDDVNTFNYWLSPLSAVFFLAATVSRFTSQSATIALAVVGALFDDPSLLDSDTSDEADYEEERSYFLGTFRS</sequence>